<dbReference type="Gene3D" id="3.20.20.140">
    <property type="entry name" value="Metal-dependent hydrolases"/>
    <property type="match status" value="1"/>
</dbReference>
<dbReference type="EMBL" id="JAPJDZ010000051">
    <property type="protein sequence ID" value="MDP5137486.1"/>
    <property type="molecule type" value="Genomic_DNA"/>
</dbReference>
<dbReference type="InterPro" id="IPR032466">
    <property type="entry name" value="Metal_Hydrolase"/>
</dbReference>
<reference evidence="3 4" key="1">
    <citation type="submission" date="2022-11" db="EMBL/GenBank/DDBJ databases">
        <title>Viruses from the air-sea interface of a natural surface slick.</title>
        <authorList>
            <person name="Rahlff J."/>
            <person name="Holmfeldt K."/>
        </authorList>
    </citation>
    <scope>NUCLEOTIDE SEQUENCE [LARGE SCALE GENOMIC DNA]</scope>
    <source>
        <strain evidence="3 4">SMS4</strain>
    </source>
</reference>
<dbReference type="InterPro" id="IPR033932">
    <property type="entry name" value="YtcJ-like"/>
</dbReference>
<keyword evidence="1" id="KW-0732">Signal</keyword>
<protein>
    <submittedName>
        <fullName evidence="3">Amidohydrolase</fullName>
    </submittedName>
</protein>
<dbReference type="Proteomes" id="UP001231109">
    <property type="component" value="Unassembled WGS sequence"/>
</dbReference>
<dbReference type="PROSITE" id="PS51257">
    <property type="entry name" value="PROKAR_LIPOPROTEIN"/>
    <property type="match status" value="1"/>
</dbReference>
<organism evidence="3 4">
    <name type="scientific">Rheinheimera baltica</name>
    <dbReference type="NCBI Taxonomy" id="67576"/>
    <lineage>
        <taxon>Bacteria</taxon>
        <taxon>Pseudomonadati</taxon>
        <taxon>Pseudomonadota</taxon>
        <taxon>Gammaproteobacteria</taxon>
        <taxon>Chromatiales</taxon>
        <taxon>Chromatiaceae</taxon>
        <taxon>Rheinheimera</taxon>
    </lineage>
</organism>
<keyword evidence="4" id="KW-1185">Reference proteome</keyword>
<dbReference type="PANTHER" id="PTHR22642">
    <property type="entry name" value="IMIDAZOLONEPROPIONASE"/>
    <property type="match status" value="1"/>
</dbReference>
<dbReference type="SUPFAM" id="SSF51338">
    <property type="entry name" value="Composite domain of metallo-dependent hydrolases"/>
    <property type="match status" value="1"/>
</dbReference>
<name>A0ABT9I273_9GAMM</name>
<sequence length="570" mass="63049">MKLSHLSMLVASAFLFSCKPAGADEDAVNTTAKVDKSAIVLTNAVIYQHQAADTMVIKDGRIAFIGNAETAQKQYPNLSNWQDLEGAFIGPGFIDNHNHVFEADAEIGGDCDLSDARNIRGYEQELIQCKRELVPESDEWLMGYGHELATLLSLTDESPLEMLDRLFPDNPVVIMEQTSHSMWVNSKALQLAGLNDKSADPQGGRILRETDGSLSGILLDNAGDRLFEIAWNQQPDLQSAHKRGLLNGLRQLAENGITTVGDGRLYWKRGWLDTWQQLERQKKLTARVSIRPWIYPADPAAPQLEFFRKVYQPDPNRLLVINQVKLYSDGLLQNGTARLLQPYRQTINPDLPTGLDYIAPDQMKWWLVEIDKIGYGAHIHAIGDGGTRNALDAVAFARQEGSAQLYGLTHLELVQVEDFGRFKQLSVDADMQIGNEGTLHADHHWADPWLGHERAAHLMPVWAFLAAGANLTLSSDWNVNELNPLISIANALELKGQAFPDVDSAIAAYTINAAKALGLSEQTGSLTVGKAADLVVIDQDISRAKPAKIRQAKFLLTMLNGQVVYQSPDY</sequence>
<evidence type="ECO:0000313" key="4">
    <source>
        <dbReference type="Proteomes" id="UP001231109"/>
    </source>
</evidence>
<proteinExistence type="predicted"/>
<dbReference type="Gene3D" id="2.30.40.10">
    <property type="entry name" value="Urease, subunit C, domain 1"/>
    <property type="match status" value="1"/>
</dbReference>
<evidence type="ECO:0000259" key="2">
    <source>
        <dbReference type="Pfam" id="PF07969"/>
    </source>
</evidence>
<dbReference type="RefSeq" id="WP_305976818.1">
    <property type="nucleotide sequence ID" value="NZ_JAPJDZ010000051.1"/>
</dbReference>
<feature type="domain" description="Amidohydrolase 3" evidence="2">
    <location>
        <begin position="83"/>
        <end position="565"/>
    </location>
</feature>
<dbReference type="SUPFAM" id="SSF51556">
    <property type="entry name" value="Metallo-dependent hydrolases"/>
    <property type="match status" value="1"/>
</dbReference>
<accession>A0ABT9I273</accession>
<gene>
    <name evidence="3" type="ORF">ORJ04_16135</name>
</gene>
<dbReference type="PANTHER" id="PTHR22642:SF2">
    <property type="entry name" value="PROTEIN LONG AFTER FAR-RED 3"/>
    <property type="match status" value="1"/>
</dbReference>
<feature type="chain" id="PRO_5045959572" evidence="1">
    <location>
        <begin position="24"/>
        <end position="570"/>
    </location>
</feature>
<evidence type="ECO:0000313" key="3">
    <source>
        <dbReference type="EMBL" id="MDP5137486.1"/>
    </source>
</evidence>
<dbReference type="InterPro" id="IPR011059">
    <property type="entry name" value="Metal-dep_hydrolase_composite"/>
</dbReference>
<feature type="signal peptide" evidence="1">
    <location>
        <begin position="1"/>
        <end position="23"/>
    </location>
</feature>
<dbReference type="CDD" id="cd01300">
    <property type="entry name" value="YtcJ_like"/>
    <property type="match status" value="1"/>
</dbReference>
<dbReference type="Pfam" id="PF07969">
    <property type="entry name" value="Amidohydro_3"/>
    <property type="match status" value="1"/>
</dbReference>
<dbReference type="Gene3D" id="3.10.310.70">
    <property type="match status" value="1"/>
</dbReference>
<evidence type="ECO:0000256" key="1">
    <source>
        <dbReference type="SAM" id="SignalP"/>
    </source>
</evidence>
<comment type="caution">
    <text evidence="3">The sequence shown here is derived from an EMBL/GenBank/DDBJ whole genome shotgun (WGS) entry which is preliminary data.</text>
</comment>
<dbReference type="InterPro" id="IPR013108">
    <property type="entry name" value="Amidohydro_3"/>
</dbReference>